<dbReference type="OrthoDB" id="429143at2759"/>
<accession>A0A284R9M9</accession>
<feature type="domain" description="FAD dependent oxidoreductase" evidence="1">
    <location>
        <begin position="44"/>
        <end position="420"/>
    </location>
</feature>
<sequence>MSQDPSQNPPFPFERPCLSIWQRTTRHDSLLHEGASSPIPATADVVIIGSGMAGAVTAYELLSTPNGPKNVVILEAREACSGATGRNAGHCRPDAFRGFTAFSKIHGPEQAMKIIEHEKLVLQLVKRFIDTHKIECDFDYCKTFDVIMGEDFFRYVTSSFESFKGFGGDTAGITWLEQGEARKATRVPEALGAFEWNAASLHPAKLCLAILAMGRGLGLSLFTHTPATGIEPSPSGNKNWVVSTARGSITTPVVVHATNAFADTLLPQLENLVTPMRAQAHKIIPTPSFSSTNMLTHTYSLRFALHHFYSLIQRKSDGTLVLGTSRGIPGLSETTRAELACKNDRVLNEEIQEDAVRSFKKIFPDFGEEALGEGLEFGWTGILGMTKDSVPFVGAVPGCPGQYVLAGFNGHGMARIFGCAPGLSQLVLGGKWEDTGMPDCFQITEERMAKLRQ</sequence>
<evidence type="ECO:0000259" key="1">
    <source>
        <dbReference type="Pfam" id="PF01266"/>
    </source>
</evidence>
<dbReference type="InterPro" id="IPR006076">
    <property type="entry name" value="FAD-dep_OxRdtase"/>
</dbReference>
<gene>
    <name evidence="2" type="ORF">ARMOST_08769</name>
</gene>
<keyword evidence="3" id="KW-1185">Reference proteome</keyword>
<evidence type="ECO:0000313" key="2">
    <source>
        <dbReference type="EMBL" id="SJL05402.1"/>
    </source>
</evidence>
<protein>
    <recommendedName>
        <fullName evidence="1">FAD dependent oxidoreductase domain-containing protein</fullName>
    </recommendedName>
</protein>
<dbReference type="Gene3D" id="3.50.50.60">
    <property type="entry name" value="FAD/NAD(P)-binding domain"/>
    <property type="match status" value="1"/>
</dbReference>
<proteinExistence type="predicted"/>
<dbReference type="Gene3D" id="3.30.9.10">
    <property type="entry name" value="D-Amino Acid Oxidase, subunit A, domain 2"/>
    <property type="match status" value="1"/>
</dbReference>
<dbReference type="OMA" id="YHAGQCL"/>
<dbReference type="STRING" id="47428.A0A284R9M9"/>
<organism evidence="2 3">
    <name type="scientific">Armillaria ostoyae</name>
    <name type="common">Armillaria root rot fungus</name>
    <dbReference type="NCBI Taxonomy" id="47428"/>
    <lineage>
        <taxon>Eukaryota</taxon>
        <taxon>Fungi</taxon>
        <taxon>Dikarya</taxon>
        <taxon>Basidiomycota</taxon>
        <taxon>Agaricomycotina</taxon>
        <taxon>Agaricomycetes</taxon>
        <taxon>Agaricomycetidae</taxon>
        <taxon>Agaricales</taxon>
        <taxon>Marasmiineae</taxon>
        <taxon>Physalacriaceae</taxon>
        <taxon>Armillaria</taxon>
    </lineage>
</organism>
<reference evidence="3" key="1">
    <citation type="journal article" date="2017" name="Nat. Ecol. Evol.">
        <title>Genome expansion and lineage-specific genetic innovations in the forest pathogenic fungi Armillaria.</title>
        <authorList>
            <person name="Sipos G."/>
            <person name="Prasanna A.N."/>
            <person name="Walter M.C."/>
            <person name="O'Connor E."/>
            <person name="Balint B."/>
            <person name="Krizsan K."/>
            <person name="Kiss B."/>
            <person name="Hess J."/>
            <person name="Varga T."/>
            <person name="Slot J."/>
            <person name="Riley R."/>
            <person name="Boka B."/>
            <person name="Rigling D."/>
            <person name="Barry K."/>
            <person name="Lee J."/>
            <person name="Mihaltcheva S."/>
            <person name="LaButti K."/>
            <person name="Lipzen A."/>
            <person name="Waldron R."/>
            <person name="Moloney N.M."/>
            <person name="Sperisen C."/>
            <person name="Kredics L."/>
            <person name="Vagvoelgyi C."/>
            <person name="Patrignani A."/>
            <person name="Fitzpatrick D."/>
            <person name="Nagy I."/>
            <person name="Doyle S."/>
            <person name="Anderson J.B."/>
            <person name="Grigoriev I.V."/>
            <person name="Gueldener U."/>
            <person name="Muensterkoetter M."/>
            <person name="Nagy L.G."/>
        </authorList>
    </citation>
    <scope>NUCLEOTIDE SEQUENCE [LARGE SCALE GENOMIC DNA]</scope>
    <source>
        <strain evidence="3">C18/9</strain>
    </source>
</reference>
<dbReference type="Proteomes" id="UP000219338">
    <property type="component" value="Unassembled WGS sequence"/>
</dbReference>
<dbReference type="PANTHER" id="PTHR13847:SF260">
    <property type="entry name" value="FAD DEPENDENT OXIDOREDUCTASE DOMAIN-CONTAINING PROTEIN"/>
    <property type="match status" value="1"/>
</dbReference>
<dbReference type="AlphaFoldDB" id="A0A284R9M9"/>
<evidence type="ECO:0000313" key="3">
    <source>
        <dbReference type="Proteomes" id="UP000219338"/>
    </source>
</evidence>
<dbReference type="InterPro" id="IPR036188">
    <property type="entry name" value="FAD/NAD-bd_sf"/>
</dbReference>
<dbReference type="SUPFAM" id="SSF51905">
    <property type="entry name" value="FAD/NAD(P)-binding domain"/>
    <property type="match status" value="1"/>
</dbReference>
<name>A0A284R9M9_ARMOS</name>
<dbReference type="Pfam" id="PF01266">
    <property type="entry name" value="DAO"/>
    <property type="match status" value="1"/>
</dbReference>
<dbReference type="GO" id="GO:0005737">
    <property type="term" value="C:cytoplasm"/>
    <property type="evidence" value="ECO:0007669"/>
    <property type="project" value="TreeGrafter"/>
</dbReference>
<dbReference type="EMBL" id="FUEG01000006">
    <property type="protein sequence ID" value="SJL05402.1"/>
    <property type="molecule type" value="Genomic_DNA"/>
</dbReference>
<dbReference type="PANTHER" id="PTHR13847">
    <property type="entry name" value="SARCOSINE DEHYDROGENASE-RELATED"/>
    <property type="match status" value="1"/>
</dbReference>